<dbReference type="GO" id="GO:0016491">
    <property type="term" value="F:oxidoreductase activity"/>
    <property type="evidence" value="ECO:0007669"/>
    <property type="project" value="UniProtKB-KW"/>
</dbReference>
<dbReference type="EMBL" id="JBHTJP010000032">
    <property type="protein sequence ID" value="MFD0976609.1"/>
    <property type="molecule type" value="Genomic_DNA"/>
</dbReference>
<dbReference type="Gene3D" id="3.50.50.60">
    <property type="entry name" value="FAD/NAD(P)-binding domain"/>
    <property type="match status" value="1"/>
</dbReference>
<evidence type="ECO:0000256" key="1">
    <source>
        <dbReference type="ARBA" id="ARBA00023002"/>
    </source>
</evidence>
<dbReference type="EC" id="1.-.-.-" evidence="3"/>
<dbReference type="PANTHER" id="PTHR13847">
    <property type="entry name" value="SARCOSINE DEHYDROGENASE-RELATED"/>
    <property type="match status" value="1"/>
</dbReference>
<reference evidence="4" key="1">
    <citation type="journal article" date="2019" name="Int. J. Syst. Evol. Microbiol.">
        <title>The Global Catalogue of Microorganisms (GCM) 10K type strain sequencing project: providing services to taxonomists for standard genome sequencing and annotation.</title>
        <authorList>
            <consortium name="The Broad Institute Genomics Platform"/>
            <consortium name="The Broad Institute Genome Sequencing Center for Infectious Disease"/>
            <person name="Wu L."/>
            <person name="Ma J."/>
        </authorList>
    </citation>
    <scope>NUCLEOTIDE SEQUENCE [LARGE SCALE GENOMIC DNA]</scope>
    <source>
        <strain evidence="4">CCUG 60898</strain>
    </source>
</reference>
<dbReference type="Pfam" id="PF01266">
    <property type="entry name" value="DAO"/>
    <property type="match status" value="1"/>
</dbReference>
<proteinExistence type="predicted"/>
<dbReference type="RefSeq" id="WP_380738083.1">
    <property type="nucleotide sequence ID" value="NZ_JBHTJP010000032.1"/>
</dbReference>
<dbReference type="SUPFAM" id="SSF51971">
    <property type="entry name" value="Nucleotide-binding domain"/>
    <property type="match status" value="1"/>
</dbReference>
<keyword evidence="4" id="KW-1185">Reference proteome</keyword>
<organism evidence="3 4">
    <name type="scientific">Salinimicrobium gaetbulicola</name>
    <dbReference type="NCBI Taxonomy" id="999702"/>
    <lineage>
        <taxon>Bacteria</taxon>
        <taxon>Pseudomonadati</taxon>
        <taxon>Bacteroidota</taxon>
        <taxon>Flavobacteriia</taxon>
        <taxon>Flavobacteriales</taxon>
        <taxon>Flavobacteriaceae</taxon>
        <taxon>Salinimicrobium</taxon>
    </lineage>
</organism>
<evidence type="ECO:0000259" key="2">
    <source>
        <dbReference type="Pfam" id="PF01266"/>
    </source>
</evidence>
<dbReference type="Gene3D" id="3.30.9.10">
    <property type="entry name" value="D-Amino Acid Oxidase, subunit A, domain 2"/>
    <property type="match status" value="1"/>
</dbReference>
<dbReference type="PANTHER" id="PTHR13847:SF289">
    <property type="entry name" value="GLYCINE OXIDASE"/>
    <property type="match status" value="1"/>
</dbReference>
<evidence type="ECO:0000313" key="3">
    <source>
        <dbReference type="EMBL" id="MFD0976609.1"/>
    </source>
</evidence>
<dbReference type="InterPro" id="IPR036188">
    <property type="entry name" value="FAD/NAD-bd_sf"/>
</dbReference>
<keyword evidence="1 3" id="KW-0560">Oxidoreductase</keyword>
<dbReference type="Proteomes" id="UP001597100">
    <property type="component" value="Unassembled WGS sequence"/>
</dbReference>
<comment type="caution">
    <text evidence="3">The sequence shown here is derived from an EMBL/GenBank/DDBJ whole genome shotgun (WGS) entry which is preliminary data.</text>
</comment>
<name>A0ABW3IEY7_9FLAO</name>
<dbReference type="SUPFAM" id="SSF54373">
    <property type="entry name" value="FAD-linked reductases, C-terminal domain"/>
    <property type="match status" value="1"/>
</dbReference>
<protein>
    <submittedName>
        <fullName evidence="3">NAD(P)/FAD-dependent oxidoreductase</fullName>
        <ecNumber evidence="3">1.-.-.-</ecNumber>
    </submittedName>
</protein>
<evidence type="ECO:0000313" key="4">
    <source>
        <dbReference type="Proteomes" id="UP001597100"/>
    </source>
</evidence>
<feature type="domain" description="FAD dependent oxidoreductase" evidence="2">
    <location>
        <begin position="3"/>
        <end position="327"/>
    </location>
</feature>
<accession>A0ABW3IEY7</accession>
<sequence>MKDYIIVGLGLSGASLAYRLEKTGKSFLVFDDNSQEASKVAGGFMNPVILKRFTLAWKADIQMPKAVAFYSEMEELLGKEFLSPLEIYRRFSSVEEQNNWFEAADKPKLAPYLDTDLVSTVNPNVPGNHSFGKVLNTKRIDPRNLLESYAAHLLENDLLKEESFKHEDLVLSEEGVEYKGIKAKNIIFCEGFGLLNNPYFKYLPLRGNKGEYIIIKAPGLDLEVGVKSSVFIFPAGEDLYAVGATYSNTDKTPGPTESARQELVTKLKDLITVDFEVVHQVAGLRPSTIDRRPLVGRHPEHKNLYCCNGFGSRGILLAPMISEELLDLIEHEKDLDPETNISRFTKKWFNAS</sequence>
<gene>
    <name evidence="3" type="ORF">ACFQ1G_07400</name>
</gene>
<dbReference type="InterPro" id="IPR006076">
    <property type="entry name" value="FAD-dep_OxRdtase"/>
</dbReference>